<keyword evidence="2" id="KW-0812">Transmembrane</keyword>
<feature type="domain" description="DUF4124" evidence="3">
    <location>
        <begin position="78"/>
        <end position="119"/>
    </location>
</feature>
<organism evidence="4 5">
    <name type="scientific">Teredinibacter turnerae (strain ATCC 39867 / T7901)</name>
    <dbReference type="NCBI Taxonomy" id="377629"/>
    <lineage>
        <taxon>Bacteria</taxon>
        <taxon>Pseudomonadati</taxon>
        <taxon>Pseudomonadota</taxon>
        <taxon>Gammaproteobacteria</taxon>
        <taxon>Cellvibrionales</taxon>
        <taxon>Cellvibrionaceae</taxon>
        <taxon>Teredinibacter</taxon>
    </lineage>
</organism>
<dbReference type="STRING" id="377629.TERTU_2825"/>
<evidence type="ECO:0000256" key="1">
    <source>
        <dbReference type="SAM" id="MobiDB-lite"/>
    </source>
</evidence>
<feature type="transmembrane region" description="Helical" evidence="2">
    <location>
        <begin position="29"/>
        <end position="49"/>
    </location>
</feature>
<keyword evidence="2" id="KW-0472">Membrane</keyword>
<dbReference type="InterPro" id="IPR025392">
    <property type="entry name" value="DUF4124"/>
</dbReference>
<feature type="region of interest" description="Disordered" evidence="1">
    <location>
        <begin position="122"/>
        <end position="149"/>
    </location>
</feature>
<reference evidence="4 5" key="1">
    <citation type="journal article" date="2009" name="PLoS ONE">
        <title>The complete genome of Teredinibacter turnerae T7901: an intracellular endosymbiont of marine wood-boring bivalves (shipworms).</title>
        <authorList>
            <person name="Yang J.C."/>
            <person name="Madupu R."/>
            <person name="Durkin A.S."/>
            <person name="Ekborg N.A."/>
            <person name="Pedamallu C.S."/>
            <person name="Hostetler J.B."/>
            <person name="Radune D."/>
            <person name="Toms B.S."/>
            <person name="Henrissat B."/>
            <person name="Coutinho P.M."/>
            <person name="Schwarz S."/>
            <person name="Field L."/>
            <person name="Trindade-Silva A.E."/>
            <person name="Soares C.A.G."/>
            <person name="Elshahawi S."/>
            <person name="Hanora A."/>
            <person name="Schmidt E.W."/>
            <person name="Haygood M.G."/>
            <person name="Posfai J."/>
            <person name="Benner J."/>
            <person name="Madinger C."/>
            <person name="Nove J."/>
            <person name="Anton B."/>
            <person name="Chaudhary K."/>
            <person name="Foster J."/>
            <person name="Holman A."/>
            <person name="Kumar S."/>
            <person name="Lessard P.A."/>
            <person name="Luyten Y.A."/>
            <person name="Slatko B."/>
            <person name="Wood N."/>
            <person name="Wu B."/>
            <person name="Teplitski M."/>
            <person name="Mougous J.D."/>
            <person name="Ward N."/>
            <person name="Eisen J.A."/>
            <person name="Badger J.H."/>
            <person name="Distel D.L."/>
        </authorList>
    </citation>
    <scope>NUCLEOTIDE SEQUENCE [LARGE SCALE GENOMIC DNA]</scope>
    <source>
        <strain evidence="5">ATCC 39867 / T7901</strain>
    </source>
</reference>
<dbReference type="OrthoDB" id="6079871at2"/>
<protein>
    <recommendedName>
        <fullName evidence="3">DUF4124 domain-containing protein</fullName>
    </recommendedName>
</protein>
<dbReference type="Proteomes" id="UP000009080">
    <property type="component" value="Chromosome"/>
</dbReference>
<gene>
    <name evidence="4" type="ordered locus">TERTU_2825</name>
</gene>
<dbReference type="EMBL" id="CP001614">
    <property type="protein sequence ID" value="ACR10744.1"/>
    <property type="molecule type" value="Genomic_DNA"/>
</dbReference>
<dbReference type="AlphaFoldDB" id="C5BMR3"/>
<evidence type="ECO:0000313" key="4">
    <source>
        <dbReference type="EMBL" id="ACR10744.1"/>
    </source>
</evidence>
<dbReference type="HOGENOM" id="CLU_1776073_0_0_6"/>
<accession>C5BMR3</accession>
<keyword evidence="2" id="KW-1133">Transmembrane helix</keyword>
<dbReference type="eggNOG" id="ENOG5033IUA">
    <property type="taxonomic scope" value="Bacteria"/>
</dbReference>
<name>C5BMR3_TERTT</name>
<sequence length="179" mass="19649">MVVFLFYALSTKIVRNGIYKENITMVWKLVLKVMVMVAVMVGVSNYVLYLMTGKSPFSKDDIPTIATPNLQNIVPALPAGKDTVYKWTDADGAIHYSSEPPPESQQASAEKMEVDPNTNLIQGIKVPEPTPETAVSAAPPPQLHSPHSIQGAQKLIEDAKNVQNLLDERFKKQQAAMGD</sequence>
<evidence type="ECO:0000313" key="5">
    <source>
        <dbReference type="Proteomes" id="UP000009080"/>
    </source>
</evidence>
<evidence type="ECO:0000259" key="3">
    <source>
        <dbReference type="Pfam" id="PF13511"/>
    </source>
</evidence>
<dbReference type="KEGG" id="ttu:TERTU_2825"/>
<keyword evidence="5" id="KW-1185">Reference proteome</keyword>
<proteinExistence type="predicted"/>
<evidence type="ECO:0000256" key="2">
    <source>
        <dbReference type="SAM" id="Phobius"/>
    </source>
</evidence>
<dbReference type="Pfam" id="PF13511">
    <property type="entry name" value="DUF4124"/>
    <property type="match status" value="1"/>
</dbReference>